<evidence type="ECO:0000313" key="1">
    <source>
        <dbReference type="EMBL" id="CAB4159142.1"/>
    </source>
</evidence>
<reference evidence="1" key="1">
    <citation type="submission" date="2020-04" db="EMBL/GenBank/DDBJ databases">
        <authorList>
            <person name="Chiriac C."/>
            <person name="Salcher M."/>
            <person name="Ghai R."/>
            <person name="Kavagutti S V."/>
        </authorList>
    </citation>
    <scope>NUCLEOTIDE SEQUENCE</scope>
</reference>
<accession>A0A6J5NKA0</accession>
<sequence>MRVHGDNAKILEHSGKVKSDRFGLWTGRCRWSILATRSDLLPLIGELHPLADWMKVEDRDITFAAGRWLVDCSYVGVEPIDPVPVYELQRNTNTEPIETHEKFVTTIAGKPSAPLNGALFVDEDGNPTADDKRGIFHRFRLVLESGERNPFAGMTGYLSASNTLWTKSWTSRTKPTDGGAVGKIDTPEGGPPSFSGCTWIYSGLQFTERVDIYSVRKVWMLSAPGGWNSVVYGP</sequence>
<dbReference type="EMBL" id="LR796685">
    <property type="protein sequence ID" value="CAB4159142.1"/>
    <property type="molecule type" value="Genomic_DNA"/>
</dbReference>
<dbReference type="EMBL" id="LR798327">
    <property type="protein sequence ID" value="CAB5224028.1"/>
    <property type="molecule type" value="Genomic_DNA"/>
</dbReference>
<organism evidence="1">
    <name type="scientific">uncultured Caudovirales phage</name>
    <dbReference type="NCBI Taxonomy" id="2100421"/>
    <lineage>
        <taxon>Viruses</taxon>
        <taxon>Duplodnaviria</taxon>
        <taxon>Heunggongvirae</taxon>
        <taxon>Uroviricota</taxon>
        <taxon>Caudoviricetes</taxon>
        <taxon>Peduoviridae</taxon>
        <taxon>Maltschvirus</taxon>
        <taxon>Maltschvirus maltsch</taxon>
    </lineage>
</organism>
<evidence type="ECO:0000313" key="2">
    <source>
        <dbReference type="EMBL" id="CAB5224028.1"/>
    </source>
</evidence>
<name>A0A6J5NKA0_9CAUD</name>
<protein>
    <submittedName>
        <fullName evidence="1">Uncharacterized protein</fullName>
    </submittedName>
</protein>
<gene>
    <name evidence="1" type="ORF">UFOVP705_54</name>
    <name evidence="2" type="ORF">UFOVP736_27</name>
</gene>
<proteinExistence type="predicted"/>